<reference evidence="1 2" key="1">
    <citation type="submission" date="2021-01" db="EMBL/GenBank/DDBJ databases">
        <title>011410 draft genome.</title>
        <authorList>
            <person name="Lang L."/>
        </authorList>
    </citation>
    <scope>NUCLEOTIDE SEQUENCE [LARGE SCALE GENOMIC DNA]</scope>
    <source>
        <strain evidence="1 2">KCTC 42845</strain>
    </source>
</reference>
<accession>A0ABS1S3F7</accession>
<evidence type="ECO:0008006" key="3">
    <source>
        <dbReference type="Google" id="ProtNLM"/>
    </source>
</evidence>
<gene>
    <name evidence="1" type="ORF">JL111_06360</name>
</gene>
<comment type="caution">
    <text evidence="1">The sequence shown here is derived from an EMBL/GenBank/DDBJ whole genome shotgun (WGS) entry which is preliminary data.</text>
</comment>
<dbReference type="Proteomes" id="UP000644749">
    <property type="component" value="Unassembled WGS sequence"/>
</dbReference>
<protein>
    <recommendedName>
        <fullName evidence="3">Anti-sigma factor</fullName>
    </recommendedName>
</protein>
<dbReference type="Gene3D" id="1.10.10.1320">
    <property type="entry name" value="Anti-sigma factor, zinc-finger domain"/>
    <property type="match status" value="1"/>
</dbReference>
<keyword evidence="2" id="KW-1185">Reference proteome</keyword>
<organism evidence="1 2">
    <name type="scientific">Paracoccus aerius</name>
    <dbReference type="NCBI Taxonomy" id="1915382"/>
    <lineage>
        <taxon>Bacteria</taxon>
        <taxon>Pseudomonadati</taxon>
        <taxon>Pseudomonadota</taxon>
        <taxon>Alphaproteobacteria</taxon>
        <taxon>Rhodobacterales</taxon>
        <taxon>Paracoccaceae</taxon>
        <taxon>Paracoccus</taxon>
    </lineage>
</organism>
<name>A0ABS1S3F7_9RHOB</name>
<dbReference type="RefSeq" id="WP_191309033.1">
    <property type="nucleotide sequence ID" value="NZ_BNCL01000004.1"/>
</dbReference>
<proteinExistence type="predicted"/>
<evidence type="ECO:0000313" key="2">
    <source>
        <dbReference type="Proteomes" id="UP000644749"/>
    </source>
</evidence>
<evidence type="ECO:0000313" key="1">
    <source>
        <dbReference type="EMBL" id="MBL3673110.1"/>
    </source>
</evidence>
<sequence length="238" mass="24476">MQIDDETLMALADGELDQAEAARVSAAVARDPEAQARLRLFTETRARLKILASAAPAPSDKDLIARIRAASSAVQASGTVAPTAPPLSATPPVPANANRAPWAALAAAVTAAVVGLAWWQMGGTPAGLPEAEVAALDSLPSGQVTELGDGRDLTMIASYRTAEGAFCREYETAQDAGLTVSVACRQGDTWQRQFASDMTATDGYVPASGDIAALDDWLAETGAGDPLTPEDEAAALAD</sequence>
<dbReference type="InterPro" id="IPR041916">
    <property type="entry name" value="Anti_sigma_zinc_sf"/>
</dbReference>
<dbReference type="EMBL" id="JAESHT010000004">
    <property type="protein sequence ID" value="MBL3673110.1"/>
    <property type="molecule type" value="Genomic_DNA"/>
</dbReference>